<protein>
    <submittedName>
        <fullName evidence="1">Uncharacterized protein</fullName>
    </submittedName>
</protein>
<proteinExistence type="predicted"/>
<dbReference type="AlphaFoldDB" id="A0AAD2HJ18"/>
<sequence>MAPVSRLFSHTRTISTALRHPLQFHVAADWAGKPADWNRGPKTPKLRTFFRPDNPIAVWREQTLERTALHKPLRSAGEDFFFY</sequence>
<organism evidence="1 2">
    <name type="scientific">Mycena citricolor</name>
    <dbReference type="NCBI Taxonomy" id="2018698"/>
    <lineage>
        <taxon>Eukaryota</taxon>
        <taxon>Fungi</taxon>
        <taxon>Dikarya</taxon>
        <taxon>Basidiomycota</taxon>
        <taxon>Agaricomycotina</taxon>
        <taxon>Agaricomycetes</taxon>
        <taxon>Agaricomycetidae</taxon>
        <taxon>Agaricales</taxon>
        <taxon>Marasmiineae</taxon>
        <taxon>Mycenaceae</taxon>
        <taxon>Mycena</taxon>
    </lineage>
</organism>
<accession>A0AAD2HJ18</accession>
<keyword evidence="2" id="KW-1185">Reference proteome</keyword>
<gene>
    <name evidence="1" type="ORF">MYCIT1_LOCUS26502</name>
</gene>
<reference evidence="1" key="1">
    <citation type="submission" date="2023-11" db="EMBL/GenBank/DDBJ databases">
        <authorList>
            <person name="De Vega J J."/>
            <person name="De Vega J J."/>
        </authorList>
    </citation>
    <scope>NUCLEOTIDE SEQUENCE</scope>
</reference>
<feature type="non-terminal residue" evidence="1">
    <location>
        <position position="83"/>
    </location>
</feature>
<dbReference type="EMBL" id="CAVNYO010000419">
    <property type="protein sequence ID" value="CAK5277484.1"/>
    <property type="molecule type" value="Genomic_DNA"/>
</dbReference>
<evidence type="ECO:0000313" key="1">
    <source>
        <dbReference type="EMBL" id="CAK5277484.1"/>
    </source>
</evidence>
<evidence type="ECO:0000313" key="2">
    <source>
        <dbReference type="Proteomes" id="UP001295794"/>
    </source>
</evidence>
<name>A0AAD2HJ18_9AGAR</name>
<comment type="caution">
    <text evidence="1">The sequence shown here is derived from an EMBL/GenBank/DDBJ whole genome shotgun (WGS) entry which is preliminary data.</text>
</comment>
<dbReference type="Proteomes" id="UP001295794">
    <property type="component" value="Unassembled WGS sequence"/>
</dbReference>